<keyword evidence="2" id="KW-1185">Reference proteome</keyword>
<dbReference type="Proteomes" id="UP001054252">
    <property type="component" value="Unassembled WGS sequence"/>
</dbReference>
<proteinExistence type="predicted"/>
<comment type="caution">
    <text evidence="1">The sequence shown here is derived from an EMBL/GenBank/DDBJ whole genome shotgun (WGS) entry which is preliminary data.</text>
</comment>
<evidence type="ECO:0000313" key="2">
    <source>
        <dbReference type="Proteomes" id="UP001054252"/>
    </source>
</evidence>
<dbReference type="AlphaFoldDB" id="A0AAV5JVH7"/>
<name>A0AAV5JVH7_9ROSI</name>
<accession>A0AAV5JVH7</accession>
<evidence type="ECO:0000313" key="1">
    <source>
        <dbReference type="EMBL" id="GKV16498.1"/>
    </source>
</evidence>
<protein>
    <submittedName>
        <fullName evidence="1">Uncharacterized protein</fullName>
    </submittedName>
</protein>
<gene>
    <name evidence="1" type="ORF">SLEP1_g27131</name>
</gene>
<dbReference type="EMBL" id="BPVZ01000045">
    <property type="protein sequence ID" value="GKV16498.1"/>
    <property type="molecule type" value="Genomic_DNA"/>
</dbReference>
<reference evidence="1 2" key="1">
    <citation type="journal article" date="2021" name="Commun. Biol.">
        <title>The genome of Shorea leprosula (Dipterocarpaceae) highlights the ecological relevance of drought in aseasonal tropical rainforests.</title>
        <authorList>
            <person name="Ng K.K.S."/>
            <person name="Kobayashi M.J."/>
            <person name="Fawcett J.A."/>
            <person name="Hatakeyama M."/>
            <person name="Paape T."/>
            <person name="Ng C.H."/>
            <person name="Ang C.C."/>
            <person name="Tnah L.H."/>
            <person name="Lee C.T."/>
            <person name="Nishiyama T."/>
            <person name="Sese J."/>
            <person name="O'Brien M.J."/>
            <person name="Copetti D."/>
            <person name="Mohd Noor M.I."/>
            <person name="Ong R.C."/>
            <person name="Putra M."/>
            <person name="Sireger I.Z."/>
            <person name="Indrioko S."/>
            <person name="Kosugi Y."/>
            <person name="Izuno A."/>
            <person name="Isagi Y."/>
            <person name="Lee S.L."/>
            <person name="Shimizu K.K."/>
        </authorList>
    </citation>
    <scope>NUCLEOTIDE SEQUENCE [LARGE SCALE GENOMIC DNA]</scope>
    <source>
        <strain evidence="1">214</strain>
    </source>
</reference>
<organism evidence="1 2">
    <name type="scientific">Rubroshorea leprosula</name>
    <dbReference type="NCBI Taxonomy" id="152421"/>
    <lineage>
        <taxon>Eukaryota</taxon>
        <taxon>Viridiplantae</taxon>
        <taxon>Streptophyta</taxon>
        <taxon>Embryophyta</taxon>
        <taxon>Tracheophyta</taxon>
        <taxon>Spermatophyta</taxon>
        <taxon>Magnoliopsida</taxon>
        <taxon>eudicotyledons</taxon>
        <taxon>Gunneridae</taxon>
        <taxon>Pentapetalae</taxon>
        <taxon>rosids</taxon>
        <taxon>malvids</taxon>
        <taxon>Malvales</taxon>
        <taxon>Dipterocarpaceae</taxon>
        <taxon>Rubroshorea</taxon>
    </lineage>
</organism>
<sequence length="38" mass="4229">MARTNKQLTKFLDSASAAEIFTLPTRTLSETLLGDSNW</sequence>